<accession>A0AAF5RU84</accession>
<organism evidence="1 2">
    <name type="scientific">Wuchereria bancrofti</name>
    <dbReference type="NCBI Taxonomy" id="6293"/>
    <lineage>
        <taxon>Eukaryota</taxon>
        <taxon>Metazoa</taxon>
        <taxon>Ecdysozoa</taxon>
        <taxon>Nematoda</taxon>
        <taxon>Chromadorea</taxon>
        <taxon>Rhabditida</taxon>
        <taxon>Spirurina</taxon>
        <taxon>Spiruromorpha</taxon>
        <taxon>Filarioidea</taxon>
        <taxon>Onchocercidae</taxon>
        <taxon>Wuchereria</taxon>
    </lineage>
</organism>
<dbReference type="AlphaFoldDB" id="A0AAF5RU84"/>
<reference evidence="1" key="2">
    <citation type="journal article" date="2016" name="Mol. Ecol.">
        <title>Population genomics of the filarial nematode parasite Wuchereria bancrofti from mosquitoes.</title>
        <authorList>
            <person name="Small S.T."/>
            <person name="Reimer L.J."/>
            <person name="Tisch D.J."/>
            <person name="King C.L."/>
            <person name="Christensen B.M."/>
            <person name="Siba P.M."/>
            <person name="Kazura J.W."/>
            <person name="Serre D."/>
            <person name="Zimmerman P.A."/>
        </authorList>
    </citation>
    <scope>NUCLEOTIDE SEQUENCE</scope>
    <source>
        <strain evidence="1">pt0022</strain>
    </source>
</reference>
<dbReference type="Proteomes" id="UP000093561">
    <property type="component" value="Unassembled WGS sequence"/>
</dbReference>
<proteinExistence type="predicted"/>
<evidence type="ECO:0000313" key="2">
    <source>
        <dbReference type="WBParaSite" id="mrna-Wban_02821"/>
    </source>
</evidence>
<reference evidence="2" key="3">
    <citation type="submission" date="2024-02" db="UniProtKB">
        <authorList>
            <consortium name="WormBaseParasite"/>
        </authorList>
    </citation>
    <scope>IDENTIFICATION</scope>
    <source>
        <strain evidence="2">pt0022</strain>
    </source>
</reference>
<sequence length="160" mass="18186">MLPFIGSITSNCCSKLTQHEIFREDLEGGILTIVGLTMPNKRQMSKDHLRPLVVVNDDDDDGINNIDSNITESTDDIIHIQKNLIRSTESLYPFGTGNLQPISMRRLSHNLNNERRRSLLWVRPTTEQIIARANRRTSEDPKLLHPAQFNSARVLSPEIS</sequence>
<evidence type="ECO:0000313" key="1">
    <source>
        <dbReference type="Proteomes" id="UP000093561"/>
    </source>
</evidence>
<name>A0AAF5RU84_WUCBA</name>
<dbReference type="WBParaSite" id="mrna-Wban_02821">
    <property type="protein sequence ID" value="mrna-Wban_02821"/>
    <property type="gene ID" value="Wban_02821"/>
</dbReference>
<protein>
    <submittedName>
        <fullName evidence="2">Uncharacterized protein</fullName>
    </submittedName>
</protein>
<reference evidence="1" key="1">
    <citation type="submission" date="2015-03" db="EMBL/GenBank/DDBJ databases">
        <title>Wuchereria bancrofti Genome Sequencing Papua New Guinea Strain.</title>
        <authorList>
            <person name="Small S.T."/>
            <person name="Serre D."/>
            <person name="Zimmerman P.A."/>
        </authorList>
    </citation>
    <scope>NUCLEOTIDE SEQUENCE [LARGE SCALE GENOMIC DNA]</scope>
    <source>
        <strain evidence="1">pt0022</strain>
    </source>
</reference>